<dbReference type="PANTHER" id="PTHR33480">
    <property type="entry name" value="SET DOMAIN-CONTAINING PROTEIN-RELATED"/>
    <property type="match status" value="1"/>
</dbReference>
<dbReference type="RefSeq" id="XP_028142861.1">
    <property type="nucleotide sequence ID" value="XM_028287060.1"/>
</dbReference>
<gene>
    <name evidence="2" type="primary">LOC114336698</name>
</gene>
<dbReference type="InParanoid" id="A0A6P7G1V9"/>
<proteinExistence type="predicted"/>
<reference evidence="2" key="1">
    <citation type="submission" date="2025-08" db="UniProtKB">
        <authorList>
            <consortium name="RefSeq"/>
        </authorList>
    </citation>
    <scope>IDENTIFICATION</scope>
    <source>
        <tissue evidence="2">Whole insect</tissue>
    </source>
</reference>
<feature type="compositionally biased region" description="Basic and acidic residues" evidence="1">
    <location>
        <begin position="186"/>
        <end position="195"/>
    </location>
</feature>
<accession>A0A6P7G1V9</accession>
<dbReference type="PANTHER" id="PTHR33480:SF1">
    <property type="entry name" value="TYR RECOMBINASE DOMAIN-CONTAINING PROTEIN"/>
    <property type="match status" value="1"/>
</dbReference>
<organism evidence="2">
    <name type="scientific">Diabrotica virgifera virgifera</name>
    <name type="common">western corn rootworm</name>
    <dbReference type="NCBI Taxonomy" id="50390"/>
    <lineage>
        <taxon>Eukaryota</taxon>
        <taxon>Metazoa</taxon>
        <taxon>Ecdysozoa</taxon>
        <taxon>Arthropoda</taxon>
        <taxon>Hexapoda</taxon>
        <taxon>Insecta</taxon>
        <taxon>Pterygota</taxon>
        <taxon>Neoptera</taxon>
        <taxon>Endopterygota</taxon>
        <taxon>Coleoptera</taxon>
        <taxon>Polyphaga</taxon>
        <taxon>Cucujiformia</taxon>
        <taxon>Chrysomeloidea</taxon>
        <taxon>Chrysomelidae</taxon>
        <taxon>Galerucinae</taxon>
        <taxon>Diabroticina</taxon>
        <taxon>Diabroticites</taxon>
        <taxon>Diabrotica</taxon>
    </lineage>
</organism>
<feature type="compositionally biased region" description="Basic and acidic residues" evidence="1">
    <location>
        <begin position="210"/>
        <end position="219"/>
    </location>
</feature>
<evidence type="ECO:0000256" key="1">
    <source>
        <dbReference type="SAM" id="MobiDB-lite"/>
    </source>
</evidence>
<evidence type="ECO:0000313" key="2">
    <source>
        <dbReference type="RefSeq" id="XP_028142861.1"/>
    </source>
</evidence>
<feature type="compositionally biased region" description="Polar residues" evidence="1">
    <location>
        <begin position="166"/>
        <end position="180"/>
    </location>
</feature>
<feature type="compositionally biased region" description="Polar residues" evidence="1">
    <location>
        <begin position="146"/>
        <end position="157"/>
    </location>
</feature>
<sequence length="529" mass="60918">MDENNSNYNSKNKSPKNVMSNKITPNYDIYKFPSSNGSDKINDHEGNNTHGSSFLMQCEPKSNSDSTQYKIVEEWLNSSNFNIRPVTEVCGEGDINTRYIINLNGKENIVPNEEEAVTLHKNNEQNIKERAVIKVEYTNTFTAIQAPDHTNSFPSRTCSDKENENHSYSLRSYVSESESTNIDNDNNDKDFKIDSESEFSSTTTDIDNDNNDKDFKIDSEPEFSSTTTDNSEIIDQVRPILINNNKVRSATPVKLLSEEIKNQRSKTKKVVHCKFCKEDIFTKNFVRHLERNHECETEVINIFQLPKSSKERKIALSALRNDTNFDLYINSNEIRPVRIQSTTYGEPTYYPCAYCKGLFVKSYLRRHSKSCLYQKQWAKGNETRQNHMTNSQTIVACALDPTNVISKLNVKEQVFQIMKSDEIAFEAKKDLLISNFGESYLKKHRRERMVYACSNRMRELSRLLISYRKLTNTSVPFKDLLHPRNFDNVVAAVRIIVGYDHVKKTFKSPSLAMHLGTSLKSACDELTQY</sequence>
<feature type="region of interest" description="Disordered" evidence="1">
    <location>
        <begin position="1"/>
        <end position="22"/>
    </location>
</feature>
<name>A0A6P7G1V9_DIAVI</name>
<protein>
    <submittedName>
        <fullName evidence="2">Uncharacterized protein PF11_0213-like</fullName>
    </submittedName>
</protein>
<feature type="compositionally biased region" description="Low complexity" evidence="1">
    <location>
        <begin position="1"/>
        <end position="17"/>
    </location>
</feature>
<dbReference type="AlphaFoldDB" id="A0A6P7G1V9"/>
<feature type="region of interest" description="Disordered" evidence="1">
    <location>
        <begin position="146"/>
        <end position="228"/>
    </location>
</feature>